<comment type="caution">
    <text evidence="5">The sequence shown here is derived from an EMBL/GenBank/DDBJ whole genome shotgun (WGS) entry which is preliminary data.</text>
</comment>
<dbReference type="GO" id="GO:0003677">
    <property type="term" value="F:DNA binding"/>
    <property type="evidence" value="ECO:0007669"/>
    <property type="project" value="UniProtKB-KW"/>
</dbReference>
<sequence length="245" mass="27391">MPTEQPHLSINRPIQKQKLADQVFDRLWQLIEDRELAPGDTLPSERVLMEQFGVGRPAVREALHMLANKGVISISHGERSRVKELTASTAVSQIEDIAKLMLSSQPANLEHLKQLRVILEVGTVRIAAEKCTDADVETLNDLVQAQRAVLGQDKPFVKADIAFHVGLARVTGNPLLETVTQAMLSWLFAYYKPLLHWEGREQTTLKEHATLVALLAKRDADGAVRLIEDHLGRSDPLYTVKTERS</sequence>
<proteinExistence type="predicted"/>
<evidence type="ECO:0000256" key="3">
    <source>
        <dbReference type="ARBA" id="ARBA00023163"/>
    </source>
</evidence>
<dbReference type="InterPro" id="IPR000524">
    <property type="entry name" value="Tscrpt_reg_HTH_GntR"/>
</dbReference>
<evidence type="ECO:0000313" key="5">
    <source>
        <dbReference type="EMBL" id="MSU90327.1"/>
    </source>
</evidence>
<dbReference type="SUPFAM" id="SSF46785">
    <property type="entry name" value="Winged helix' DNA-binding domain"/>
    <property type="match status" value="1"/>
</dbReference>
<dbReference type="SMART" id="SM00345">
    <property type="entry name" value="HTH_GNTR"/>
    <property type="match status" value="1"/>
</dbReference>
<keyword evidence="3" id="KW-0804">Transcription</keyword>
<dbReference type="PRINTS" id="PR00035">
    <property type="entry name" value="HTHGNTR"/>
</dbReference>
<dbReference type="Pfam" id="PF07729">
    <property type="entry name" value="FCD"/>
    <property type="match status" value="1"/>
</dbReference>
<dbReference type="InterPro" id="IPR036388">
    <property type="entry name" value="WH-like_DNA-bd_sf"/>
</dbReference>
<dbReference type="Gene3D" id="1.20.120.530">
    <property type="entry name" value="GntR ligand-binding domain-like"/>
    <property type="match status" value="1"/>
</dbReference>
<evidence type="ECO:0000256" key="1">
    <source>
        <dbReference type="ARBA" id="ARBA00023015"/>
    </source>
</evidence>
<feature type="domain" description="HTH gntR-type" evidence="4">
    <location>
        <begin position="17"/>
        <end position="85"/>
    </location>
</feature>
<protein>
    <submittedName>
        <fullName evidence="5">Transcriptional regulator NanR</fullName>
    </submittedName>
</protein>
<dbReference type="RefSeq" id="WP_154446813.1">
    <property type="nucleotide sequence ID" value="NZ_WIND01000008.1"/>
</dbReference>
<dbReference type="PANTHER" id="PTHR43537">
    <property type="entry name" value="TRANSCRIPTIONAL REGULATOR, GNTR FAMILY"/>
    <property type="match status" value="1"/>
</dbReference>
<dbReference type="Proteomes" id="UP000474957">
    <property type="component" value="Unassembled WGS sequence"/>
</dbReference>
<dbReference type="InterPro" id="IPR036390">
    <property type="entry name" value="WH_DNA-bd_sf"/>
</dbReference>
<dbReference type="AlphaFoldDB" id="A0A6L5Z1A5"/>
<dbReference type="GO" id="GO:0003700">
    <property type="term" value="F:DNA-binding transcription factor activity"/>
    <property type="evidence" value="ECO:0007669"/>
    <property type="project" value="InterPro"/>
</dbReference>
<dbReference type="Pfam" id="PF00392">
    <property type="entry name" value="GntR"/>
    <property type="match status" value="1"/>
</dbReference>
<keyword evidence="2" id="KW-0238">DNA-binding</keyword>
<dbReference type="CDD" id="cd07377">
    <property type="entry name" value="WHTH_GntR"/>
    <property type="match status" value="1"/>
</dbReference>
<dbReference type="NCBIfam" id="NF003011">
    <property type="entry name" value="PRK03837.1"/>
    <property type="match status" value="1"/>
</dbReference>
<dbReference type="InterPro" id="IPR011711">
    <property type="entry name" value="GntR_C"/>
</dbReference>
<dbReference type="InterPro" id="IPR008920">
    <property type="entry name" value="TF_FadR/GntR_C"/>
</dbReference>
<gene>
    <name evidence="5" type="primary">nanR</name>
    <name evidence="5" type="ORF">GE300_11970</name>
</gene>
<organism evidence="5 6">
    <name type="scientific">Halovulum marinum</name>
    <dbReference type="NCBI Taxonomy" id="2662447"/>
    <lineage>
        <taxon>Bacteria</taxon>
        <taxon>Pseudomonadati</taxon>
        <taxon>Pseudomonadota</taxon>
        <taxon>Alphaproteobacteria</taxon>
        <taxon>Rhodobacterales</taxon>
        <taxon>Paracoccaceae</taxon>
        <taxon>Halovulum</taxon>
    </lineage>
</organism>
<keyword evidence="6" id="KW-1185">Reference proteome</keyword>
<keyword evidence="1" id="KW-0805">Transcription regulation</keyword>
<name>A0A6L5Z1A5_9RHOB</name>
<accession>A0A6L5Z1A5</accession>
<dbReference type="Gene3D" id="1.10.10.10">
    <property type="entry name" value="Winged helix-like DNA-binding domain superfamily/Winged helix DNA-binding domain"/>
    <property type="match status" value="1"/>
</dbReference>
<dbReference type="SUPFAM" id="SSF48008">
    <property type="entry name" value="GntR ligand-binding domain-like"/>
    <property type="match status" value="1"/>
</dbReference>
<evidence type="ECO:0000256" key="2">
    <source>
        <dbReference type="ARBA" id="ARBA00023125"/>
    </source>
</evidence>
<dbReference type="SMART" id="SM00895">
    <property type="entry name" value="FCD"/>
    <property type="match status" value="1"/>
</dbReference>
<reference evidence="5 6" key="1">
    <citation type="submission" date="2019-10" db="EMBL/GenBank/DDBJ databases">
        <title>Cognatihalovulum marinum gen. nov. sp. nov., a new member of the family Rhodobacteraceae isolated from deep seawater of the Northwest Indian Ocean.</title>
        <authorList>
            <person name="Ruan C."/>
            <person name="Wang J."/>
            <person name="Zheng X."/>
            <person name="Song L."/>
            <person name="Zhu Y."/>
            <person name="Huang Y."/>
            <person name="Lu Z."/>
            <person name="Du W."/>
            <person name="Huang L."/>
            <person name="Dai X."/>
        </authorList>
    </citation>
    <scope>NUCLEOTIDE SEQUENCE [LARGE SCALE GENOMIC DNA]</scope>
    <source>
        <strain evidence="5 6">2CG4</strain>
    </source>
</reference>
<evidence type="ECO:0000313" key="6">
    <source>
        <dbReference type="Proteomes" id="UP000474957"/>
    </source>
</evidence>
<dbReference type="EMBL" id="WIND01000008">
    <property type="protein sequence ID" value="MSU90327.1"/>
    <property type="molecule type" value="Genomic_DNA"/>
</dbReference>
<dbReference type="PROSITE" id="PS50949">
    <property type="entry name" value="HTH_GNTR"/>
    <property type="match status" value="1"/>
</dbReference>
<dbReference type="PANTHER" id="PTHR43537:SF53">
    <property type="entry name" value="HTH-TYPE TRANSCRIPTIONAL REPRESSOR NANR"/>
    <property type="match status" value="1"/>
</dbReference>
<evidence type="ECO:0000259" key="4">
    <source>
        <dbReference type="PROSITE" id="PS50949"/>
    </source>
</evidence>